<dbReference type="EMBL" id="CP002810">
    <property type="protein sequence ID" value="AEG44874.1"/>
    <property type="molecule type" value="Genomic_DNA"/>
</dbReference>
<dbReference type="RefSeq" id="WP_013839265.1">
    <property type="nucleotide sequence ID" value="NC_015588.1"/>
</dbReference>
<name>F6FQH8_ISOV2</name>
<dbReference type="Pfam" id="PF00248">
    <property type="entry name" value="Aldo_ket_red"/>
    <property type="match status" value="1"/>
</dbReference>
<evidence type="ECO:0000313" key="4">
    <source>
        <dbReference type="Proteomes" id="UP000009236"/>
    </source>
</evidence>
<keyword evidence="4" id="KW-1185">Reference proteome</keyword>
<evidence type="ECO:0000259" key="2">
    <source>
        <dbReference type="Pfam" id="PF00248"/>
    </source>
</evidence>
<dbReference type="Gene3D" id="3.20.20.100">
    <property type="entry name" value="NADP-dependent oxidoreductase domain"/>
    <property type="match status" value="1"/>
</dbReference>
<dbReference type="SUPFAM" id="SSF51430">
    <property type="entry name" value="NAD(P)-linked oxidoreductase"/>
    <property type="match status" value="1"/>
</dbReference>
<dbReference type="InterPro" id="IPR036812">
    <property type="entry name" value="NAD(P)_OxRdtase_dom_sf"/>
</dbReference>
<dbReference type="HOGENOM" id="CLU_023205_2_0_11"/>
<dbReference type="InterPro" id="IPR023210">
    <property type="entry name" value="NADP_OxRdtase_dom"/>
</dbReference>
<gene>
    <name evidence="3" type="ordered locus">Isova_2149</name>
</gene>
<dbReference type="Proteomes" id="UP000009236">
    <property type="component" value="Chromosome"/>
</dbReference>
<dbReference type="AlphaFoldDB" id="F6FQH8"/>
<dbReference type="KEGG" id="iva:Isova_2149"/>
<accession>F6FQH8</accession>
<dbReference type="InterPro" id="IPR050523">
    <property type="entry name" value="AKR_Detox_Biosynth"/>
</dbReference>
<keyword evidence="1" id="KW-0560">Oxidoreductase</keyword>
<dbReference type="FunFam" id="3.20.20.100:FF:000004">
    <property type="entry name" value="Oxidoreductase, aldo/keto reductase"/>
    <property type="match status" value="1"/>
</dbReference>
<reference evidence="3 4" key="1">
    <citation type="submission" date="2011-05" db="EMBL/GenBank/DDBJ databases">
        <title>Complete sequence of Isoptericola variabilis 225.</title>
        <authorList>
            <consortium name="US DOE Joint Genome Institute"/>
            <person name="Lucas S."/>
            <person name="Han J."/>
            <person name="Lapidus A."/>
            <person name="Cheng J.-F."/>
            <person name="Goodwin L."/>
            <person name="Pitluck S."/>
            <person name="Peters L."/>
            <person name="Mikhailova N."/>
            <person name="Zeytun A."/>
            <person name="Han C."/>
            <person name="Tapia R."/>
            <person name="Land M."/>
            <person name="Hauser L."/>
            <person name="Kyrpides N."/>
            <person name="Ivanova N."/>
            <person name="Pagani I."/>
            <person name="Siebers A."/>
            <person name="Allgaier M."/>
            <person name="Thelen M."/>
            <person name="Hugenholtz P."/>
            <person name="Gladden J."/>
            <person name="Woyke T."/>
        </authorList>
    </citation>
    <scope>NUCLEOTIDE SEQUENCE [LARGE SCALE GENOMIC DNA]</scope>
    <source>
        <strain evidence="4">225</strain>
    </source>
</reference>
<dbReference type="GO" id="GO:0016491">
    <property type="term" value="F:oxidoreductase activity"/>
    <property type="evidence" value="ECO:0007669"/>
    <property type="project" value="UniProtKB-KW"/>
</dbReference>
<dbReference type="PANTHER" id="PTHR43364:SF4">
    <property type="entry name" value="NAD(P)-LINKED OXIDOREDUCTASE SUPERFAMILY PROTEIN"/>
    <property type="match status" value="1"/>
</dbReference>
<sequence>MTSHDVASPPLRRLGRSGLAVSAVGLGCNNLGRPGTASETQEGANAVVHAAIDAGVTFFDTADRYGARPGLSEELLGAALRGRRDDVVVATKFGLDMNGANGADFGARGSRRYVVRACEASLRRLQTDWIDLYQLHTPDPATPIEETLAALDDLVRAGKVRYVGHSNLRGWQVADAEHAARALGTGTRFVSAQNHYNLLERGIEREVLPAAEAYGIGVLPYFPLANGLLTGKYAGGARPEGSRLVDAKPHLLESAPWEALDRLRAFCEVRGIEEVDVAFSWLLTRPQVASVIAGATAPEQVRRNARAWSWRATDSDLAELEEIFPA</sequence>
<organism evidence="4">
    <name type="scientific">Isoptericola variabilis (strain 225)</name>
    <dbReference type="NCBI Taxonomy" id="743718"/>
    <lineage>
        <taxon>Bacteria</taxon>
        <taxon>Bacillati</taxon>
        <taxon>Actinomycetota</taxon>
        <taxon>Actinomycetes</taxon>
        <taxon>Micrococcales</taxon>
        <taxon>Promicromonosporaceae</taxon>
        <taxon>Isoptericola</taxon>
    </lineage>
</organism>
<dbReference type="PANTHER" id="PTHR43364">
    <property type="entry name" value="NADH-SPECIFIC METHYLGLYOXAL REDUCTASE-RELATED"/>
    <property type="match status" value="1"/>
</dbReference>
<protein>
    <submittedName>
        <fullName evidence="3">Aldo/keto reductase</fullName>
    </submittedName>
</protein>
<evidence type="ECO:0000313" key="3">
    <source>
        <dbReference type="EMBL" id="AEG44874.1"/>
    </source>
</evidence>
<evidence type="ECO:0000256" key="1">
    <source>
        <dbReference type="ARBA" id="ARBA00023002"/>
    </source>
</evidence>
<proteinExistence type="predicted"/>
<dbReference type="GO" id="GO:0005829">
    <property type="term" value="C:cytosol"/>
    <property type="evidence" value="ECO:0007669"/>
    <property type="project" value="UniProtKB-ARBA"/>
</dbReference>
<feature type="domain" description="NADP-dependent oxidoreductase" evidence="2">
    <location>
        <begin position="24"/>
        <end position="323"/>
    </location>
</feature>
<dbReference type="eggNOG" id="COG0667">
    <property type="taxonomic scope" value="Bacteria"/>
</dbReference>